<keyword evidence="2" id="KW-1185">Reference proteome</keyword>
<dbReference type="HOGENOM" id="CLU_2293506_0_0_1"/>
<gene>
    <name evidence="1" type="ORF">M422DRAFT_275138</name>
</gene>
<dbReference type="OrthoDB" id="2800503at2759"/>
<organism evidence="1 2">
    <name type="scientific">Sphaerobolus stellatus (strain SS14)</name>
    <dbReference type="NCBI Taxonomy" id="990650"/>
    <lineage>
        <taxon>Eukaryota</taxon>
        <taxon>Fungi</taxon>
        <taxon>Dikarya</taxon>
        <taxon>Basidiomycota</taxon>
        <taxon>Agaricomycotina</taxon>
        <taxon>Agaricomycetes</taxon>
        <taxon>Phallomycetidae</taxon>
        <taxon>Geastrales</taxon>
        <taxon>Sphaerobolaceae</taxon>
        <taxon>Sphaerobolus</taxon>
    </lineage>
</organism>
<proteinExistence type="predicted"/>
<evidence type="ECO:0000313" key="1">
    <source>
        <dbReference type="EMBL" id="KIJ24151.1"/>
    </source>
</evidence>
<name>A0A0C9UF91_SPHS4</name>
<protein>
    <submittedName>
        <fullName evidence="1">Unplaced genomic scaffold SPHSTscaffold_451, whole genome shotgun sequence</fullName>
    </submittedName>
</protein>
<sequence>MLKDRQILIDKHPEDKDFQLYHLDEEIILQKANMAVELLKNDDGFLEVNEEEISDGMFVSVRKLNNGGIILEARTQKTAATIKERKNEFIMKLGERAVVKE</sequence>
<accession>A0A0C9UF91</accession>
<evidence type="ECO:0000313" key="2">
    <source>
        <dbReference type="Proteomes" id="UP000054279"/>
    </source>
</evidence>
<dbReference type="EMBL" id="KN837526">
    <property type="protein sequence ID" value="KIJ24151.1"/>
    <property type="molecule type" value="Genomic_DNA"/>
</dbReference>
<dbReference type="AlphaFoldDB" id="A0A0C9UF91"/>
<dbReference type="Proteomes" id="UP000054279">
    <property type="component" value="Unassembled WGS sequence"/>
</dbReference>
<reference evidence="1 2" key="1">
    <citation type="submission" date="2014-06" db="EMBL/GenBank/DDBJ databases">
        <title>Evolutionary Origins and Diversification of the Mycorrhizal Mutualists.</title>
        <authorList>
            <consortium name="DOE Joint Genome Institute"/>
            <consortium name="Mycorrhizal Genomics Consortium"/>
            <person name="Kohler A."/>
            <person name="Kuo A."/>
            <person name="Nagy L.G."/>
            <person name="Floudas D."/>
            <person name="Copeland A."/>
            <person name="Barry K.W."/>
            <person name="Cichocki N."/>
            <person name="Veneault-Fourrey C."/>
            <person name="LaButti K."/>
            <person name="Lindquist E.A."/>
            <person name="Lipzen A."/>
            <person name="Lundell T."/>
            <person name="Morin E."/>
            <person name="Murat C."/>
            <person name="Riley R."/>
            <person name="Ohm R."/>
            <person name="Sun H."/>
            <person name="Tunlid A."/>
            <person name="Henrissat B."/>
            <person name="Grigoriev I.V."/>
            <person name="Hibbett D.S."/>
            <person name="Martin F."/>
        </authorList>
    </citation>
    <scope>NUCLEOTIDE SEQUENCE [LARGE SCALE GENOMIC DNA]</scope>
    <source>
        <strain evidence="1 2">SS14</strain>
    </source>
</reference>